<evidence type="ECO:0000313" key="1">
    <source>
        <dbReference type="EMBL" id="OMJ09015.1"/>
    </source>
</evidence>
<gene>
    <name evidence="1" type="ORF">AYI70_g11172</name>
    <name evidence="2" type="ORF">AYI70_g6368</name>
</gene>
<protein>
    <submittedName>
        <fullName evidence="2">Uncharacterized protein</fullName>
    </submittedName>
</protein>
<organism evidence="2 3">
    <name type="scientific">Smittium culicis</name>
    <dbReference type="NCBI Taxonomy" id="133412"/>
    <lineage>
        <taxon>Eukaryota</taxon>
        <taxon>Fungi</taxon>
        <taxon>Fungi incertae sedis</taxon>
        <taxon>Zoopagomycota</taxon>
        <taxon>Kickxellomycotina</taxon>
        <taxon>Harpellomycetes</taxon>
        <taxon>Harpellales</taxon>
        <taxon>Legeriomycetaceae</taxon>
        <taxon>Smittium</taxon>
    </lineage>
</organism>
<proteinExistence type="predicted"/>
<sequence>MRRIQIQALNLSKLCNQLILFDQTLNKFVHTLSTNQCIDPTALYLLLINFSYRLSVFMSAACKPTEWLPGQSLTQYQTISSYLYHAQLPNP</sequence>
<dbReference type="EMBL" id="LSSN01002220">
    <property type="protein sequence ID" value="OMJ16817.1"/>
    <property type="molecule type" value="Genomic_DNA"/>
</dbReference>
<comment type="caution">
    <text evidence="2">The sequence shown here is derived from an EMBL/GenBank/DDBJ whole genome shotgun (WGS) entry which is preliminary data.</text>
</comment>
<keyword evidence="3" id="KW-1185">Reference proteome</keyword>
<name>A0A1R1XQ90_9FUNG</name>
<dbReference type="EMBL" id="LSSN01005602">
    <property type="protein sequence ID" value="OMJ09015.1"/>
    <property type="molecule type" value="Genomic_DNA"/>
</dbReference>
<dbReference type="Proteomes" id="UP000187283">
    <property type="component" value="Unassembled WGS sequence"/>
</dbReference>
<reference evidence="2 3" key="1">
    <citation type="submission" date="2017-01" db="EMBL/GenBank/DDBJ databases">
        <authorList>
            <person name="Mah S.A."/>
            <person name="Swanson W.J."/>
            <person name="Moy G.W."/>
            <person name="Vacquier V.D."/>
        </authorList>
    </citation>
    <scope>NUCLEOTIDE SEQUENCE [LARGE SCALE GENOMIC DNA]</scope>
    <source>
        <strain evidence="2 3">GSMNP</strain>
    </source>
</reference>
<accession>A0A1R1XQ90</accession>
<dbReference type="AlphaFoldDB" id="A0A1R1XQ90"/>
<evidence type="ECO:0000313" key="2">
    <source>
        <dbReference type="EMBL" id="OMJ16817.1"/>
    </source>
</evidence>
<evidence type="ECO:0000313" key="3">
    <source>
        <dbReference type="Proteomes" id="UP000187283"/>
    </source>
</evidence>